<name>A0ABD3B8U7_9LAMI</name>
<protein>
    <submittedName>
        <fullName evidence="2">Uncharacterized protein</fullName>
    </submittedName>
</protein>
<gene>
    <name evidence="2" type="ORF">CASFOL_041761</name>
</gene>
<dbReference type="AlphaFoldDB" id="A0ABD3B8U7"/>
<evidence type="ECO:0000313" key="2">
    <source>
        <dbReference type="EMBL" id="KAL3613687.1"/>
    </source>
</evidence>
<evidence type="ECO:0000313" key="3">
    <source>
        <dbReference type="Proteomes" id="UP001632038"/>
    </source>
</evidence>
<dbReference type="EMBL" id="JAVIJP010000107">
    <property type="protein sequence ID" value="KAL3613687.1"/>
    <property type="molecule type" value="Genomic_DNA"/>
</dbReference>
<accession>A0ABD3B8U7</accession>
<sequence length="76" mass="8486">MERGVGRKEHRGAPATEAEVRDNDWSRFSGTPAAADLGQRRENQLGAAFVPHRRMFGGESDWSLWGFFPVAVDNRA</sequence>
<reference evidence="3" key="1">
    <citation type="journal article" date="2024" name="IScience">
        <title>Strigolactones Initiate the Formation of Haustorium-like Structures in Castilleja.</title>
        <authorList>
            <person name="Buerger M."/>
            <person name="Peterson D."/>
            <person name="Chory J."/>
        </authorList>
    </citation>
    <scope>NUCLEOTIDE SEQUENCE [LARGE SCALE GENOMIC DNA]</scope>
</reference>
<comment type="caution">
    <text evidence="2">The sequence shown here is derived from an EMBL/GenBank/DDBJ whole genome shotgun (WGS) entry which is preliminary data.</text>
</comment>
<evidence type="ECO:0000256" key="1">
    <source>
        <dbReference type="SAM" id="MobiDB-lite"/>
    </source>
</evidence>
<dbReference type="Proteomes" id="UP001632038">
    <property type="component" value="Unassembled WGS sequence"/>
</dbReference>
<proteinExistence type="predicted"/>
<keyword evidence="3" id="KW-1185">Reference proteome</keyword>
<feature type="region of interest" description="Disordered" evidence="1">
    <location>
        <begin position="1"/>
        <end position="40"/>
    </location>
</feature>
<organism evidence="2 3">
    <name type="scientific">Castilleja foliolosa</name>
    <dbReference type="NCBI Taxonomy" id="1961234"/>
    <lineage>
        <taxon>Eukaryota</taxon>
        <taxon>Viridiplantae</taxon>
        <taxon>Streptophyta</taxon>
        <taxon>Embryophyta</taxon>
        <taxon>Tracheophyta</taxon>
        <taxon>Spermatophyta</taxon>
        <taxon>Magnoliopsida</taxon>
        <taxon>eudicotyledons</taxon>
        <taxon>Gunneridae</taxon>
        <taxon>Pentapetalae</taxon>
        <taxon>asterids</taxon>
        <taxon>lamiids</taxon>
        <taxon>Lamiales</taxon>
        <taxon>Orobanchaceae</taxon>
        <taxon>Pedicularideae</taxon>
        <taxon>Castillejinae</taxon>
        <taxon>Castilleja</taxon>
    </lineage>
</organism>